<dbReference type="InterPro" id="IPR036046">
    <property type="entry name" value="Acylphosphatase-like_dom_sf"/>
</dbReference>
<dbReference type="Proteomes" id="UP000295391">
    <property type="component" value="Unassembled WGS sequence"/>
</dbReference>
<dbReference type="PROSITE" id="PS50925">
    <property type="entry name" value="BLUF"/>
    <property type="match status" value="1"/>
</dbReference>
<protein>
    <submittedName>
        <fullName evidence="2">FAD-dependent sensor of blue light</fullName>
    </submittedName>
</protein>
<organism evidence="2 3">
    <name type="scientific">Maritalea mobilis</name>
    <dbReference type="NCBI Taxonomy" id="483324"/>
    <lineage>
        <taxon>Bacteria</taxon>
        <taxon>Pseudomonadati</taxon>
        <taxon>Pseudomonadota</taxon>
        <taxon>Alphaproteobacteria</taxon>
        <taxon>Hyphomicrobiales</taxon>
        <taxon>Devosiaceae</taxon>
        <taxon>Maritalea</taxon>
    </lineage>
</organism>
<accession>A0A4R6VPI8</accession>
<dbReference type="RefSeq" id="WP_166639036.1">
    <property type="nucleotide sequence ID" value="NZ_SNYR01000003.1"/>
</dbReference>
<feature type="domain" description="BLUF" evidence="1">
    <location>
        <begin position="1"/>
        <end position="92"/>
    </location>
</feature>
<dbReference type="SUPFAM" id="SSF54975">
    <property type="entry name" value="Acylphosphatase/BLUF domain-like"/>
    <property type="match status" value="1"/>
</dbReference>
<evidence type="ECO:0000259" key="1">
    <source>
        <dbReference type="PROSITE" id="PS50925"/>
    </source>
</evidence>
<dbReference type="GO" id="GO:0071949">
    <property type="term" value="F:FAD binding"/>
    <property type="evidence" value="ECO:0007669"/>
    <property type="project" value="InterPro"/>
</dbReference>
<name>A0A4R6VPI8_9HYPH</name>
<dbReference type="SMART" id="SM01034">
    <property type="entry name" value="BLUF"/>
    <property type="match status" value="1"/>
</dbReference>
<dbReference type="InterPro" id="IPR007024">
    <property type="entry name" value="BLUF_domain"/>
</dbReference>
<sequence length="108" mass="12048">MIRILYVSTAIPSLTEADISQIVATATEHNAKFDITGALAYNGVNFAQVLEGAESHLNQLMTNIKNDERHSGVIEMVRKPIEKRAFDGWHMKHIEGLQFDELVHAMSA</sequence>
<dbReference type="EMBL" id="SNYR01000003">
    <property type="protein sequence ID" value="TDQ61527.1"/>
    <property type="molecule type" value="Genomic_DNA"/>
</dbReference>
<dbReference type="Pfam" id="PF04940">
    <property type="entry name" value="BLUF"/>
    <property type="match status" value="1"/>
</dbReference>
<comment type="caution">
    <text evidence="2">The sequence shown here is derived from an EMBL/GenBank/DDBJ whole genome shotgun (WGS) entry which is preliminary data.</text>
</comment>
<dbReference type="GO" id="GO:0009882">
    <property type="term" value="F:blue light photoreceptor activity"/>
    <property type="evidence" value="ECO:0007669"/>
    <property type="project" value="InterPro"/>
</dbReference>
<dbReference type="Gene3D" id="3.30.70.100">
    <property type="match status" value="1"/>
</dbReference>
<keyword evidence="3" id="KW-1185">Reference proteome</keyword>
<proteinExistence type="predicted"/>
<reference evidence="2 3" key="1">
    <citation type="submission" date="2019-03" db="EMBL/GenBank/DDBJ databases">
        <title>Genomic Encyclopedia of Type Strains, Phase III (KMG-III): the genomes of soil and plant-associated and newly described type strains.</title>
        <authorList>
            <person name="Whitman W."/>
        </authorList>
    </citation>
    <scope>NUCLEOTIDE SEQUENCE [LARGE SCALE GENOMIC DNA]</scope>
    <source>
        <strain evidence="2 3">CGMCC 1.7002</strain>
    </source>
</reference>
<evidence type="ECO:0000313" key="3">
    <source>
        <dbReference type="Proteomes" id="UP000295391"/>
    </source>
</evidence>
<gene>
    <name evidence="2" type="ORF">ATL17_2625</name>
</gene>
<dbReference type="AlphaFoldDB" id="A0A4R6VPI8"/>
<evidence type="ECO:0000313" key="2">
    <source>
        <dbReference type="EMBL" id="TDQ61527.1"/>
    </source>
</evidence>